<accession>X1FX19</accession>
<comment type="caution">
    <text evidence="1">The sequence shown here is derived from an EMBL/GenBank/DDBJ whole genome shotgun (WGS) entry which is preliminary data.</text>
</comment>
<protein>
    <submittedName>
        <fullName evidence="1">Uncharacterized protein</fullName>
    </submittedName>
</protein>
<dbReference type="EMBL" id="BARU01004967">
    <property type="protein sequence ID" value="GAH25328.1"/>
    <property type="molecule type" value="Genomic_DNA"/>
</dbReference>
<organism evidence="1">
    <name type="scientific">marine sediment metagenome</name>
    <dbReference type="NCBI Taxonomy" id="412755"/>
    <lineage>
        <taxon>unclassified sequences</taxon>
        <taxon>metagenomes</taxon>
        <taxon>ecological metagenomes</taxon>
    </lineage>
</organism>
<dbReference type="AlphaFoldDB" id="X1FX19"/>
<proteinExistence type="predicted"/>
<gene>
    <name evidence="1" type="ORF">S03H2_09644</name>
</gene>
<sequence length="29" mass="3540">CAIVLIDFERRYFEKSDYFNPGWSMLLIL</sequence>
<name>X1FX19_9ZZZZ</name>
<evidence type="ECO:0000313" key="1">
    <source>
        <dbReference type="EMBL" id="GAH25328.1"/>
    </source>
</evidence>
<feature type="non-terminal residue" evidence="1">
    <location>
        <position position="1"/>
    </location>
</feature>
<reference evidence="1" key="1">
    <citation type="journal article" date="2014" name="Front. Microbiol.">
        <title>High frequency of phylogenetically diverse reductive dehalogenase-homologous genes in deep subseafloor sedimentary metagenomes.</title>
        <authorList>
            <person name="Kawai M."/>
            <person name="Futagami T."/>
            <person name="Toyoda A."/>
            <person name="Takaki Y."/>
            <person name="Nishi S."/>
            <person name="Hori S."/>
            <person name="Arai W."/>
            <person name="Tsubouchi T."/>
            <person name="Morono Y."/>
            <person name="Uchiyama I."/>
            <person name="Ito T."/>
            <person name="Fujiyama A."/>
            <person name="Inagaki F."/>
            <person name="Takami H."/>
        </authorList>
    </citation>
    <scope>NUCLEOTIDE SEQUENCE</scope>
    <source>
        <strain evidence="1">Expedition CK06-06</strain>
    </source>
</reference>